<organism evidence="2">
    <name type="scientific">marine sediment metagenome</name>
    <dbReference type="NCBI Taxonomy" id="412755"/>
    <lineage>
        <taxon>unclassified sequences</taxon>
        <taxon>metagenomes</taxon>
        <taxon>ecological metagenomes</taxon>
    </lineage>
</organism>
<reference evidence="2" key="1">
    <citation type="journal article" date="2014" name="Front. Microbiol.">
        <title>High frequency of phylogenetically diverse reductive dehalogenase-homologous genes in deep subseafloor sedimentary metagenomes.</title>
        <authorList>
            <person name="Kawai M."/>
            <person name="Futagami T."/>
            <person name="Toyoda A."/>
            <person name="Takaki Y."/>
            <person name="Nishi S."/>
            <person name="Hori S."/>
            <person name="Arai W."/>
            <person name="Tsubouchi T."/>
            <person name="Morono Y."/>
            <person name="Uchiyama I."/>
            <person name="Ito T."/>
            <person name="Fujiyama A."/>
            <person name="Inagaki F."/>
            <person name="Takami H."/>
        </authorList>
    </citation>
    <scope>NUCLEOTIDE SEQUENCE</scope>
    <source>
        <strain evidence="2">Expedition CK06-06</strain>
    </source>
</reference>
<proteinExistence type="predicted"/>
<name>X1CII0_9ZZZZ</name>
<sequence length="231" mass="26786">MTNEYQPSYPNVRVEDGPEGKKWFRVIRPIRKNDEILLCYGPLYNRSLGDDMDYEINLHTKDGCGNPAEVKGFYSRDRQRNWKILDTALVQSEQDMTKLVDYLERIRNFEYRPGSFVTSDLTSDEEDSDEEDSDKDELEEEMSLSIEQKPIRKRARELMTPALPFKKQASWKEAEEEEEVSFSDIVIELFEPPSGKAPMTYPIAQMAPASVTPGKEEEESMSFDFPSLEEI</sequence>
<feature type="region of interest" description="Disordered" evidence="1">
    <location>
        <begin position="117"/>
        <end position="153"/>
    </location>
</feature>
<evidence type="ECO:0000313" key="2">
    <source>
        <dbReference type="EMBL" id="GAH08146.1"/>
    </source>
</evidence>
<feature type="non-terminal residue" evidence="2">
    <location>
        <position position="231"/>
    </location>
</feature>
<gene>
    <name evidence="2" type="ORF">S01H4_55693</name>
</gene>
<accession>X1CII0</accession>
<protein>
    <recommendedName>
        <fullName evidence="3">SET domain-containing protein</fullName>
    </recommendedName>
</protein>
<feature type="region of interest" description="Disordered" evidence="1">
    <location>
        <begin position="209"/>
        <end position="231"/>
    </location>
</feature>
<feature type="compositionally biased region" description="Acidic residues" evidence="1">
    <location>
        <begin position="216"/>
        <end position="231"/>
    </location>
</feature>
<evidence type="ECO:0008006" key="3">
    <source>
        <dbReference type="Google" id="ProtNLM"/>
    </source>
</evidence>
<evidence type="ECO:0000256" key="1">
    <source>
        <dbReference type="SAM" id="MobiDB-lite"/>
    </source>
</evidence>
<feature type="compositionally biased region" description="Acidic residues" evidence="1">
    <location>
        <begin position="122"/>
        <end position="142"/>
    </location>
</feature>
<dbReference type="EMBL" id="BART01032176">
    <property type="protein sequence ID" value="GAH08146.1"/>
    <property type="molecule type" value="Genomic_DNA"/>
</dbReference>
<comment type="caution">
    <text evidence="2">The sequence shown here is derived from an EMBL/GenBank/DDBJ whole genome shotgun (WGS) entry which is preliminary data.</text>
</comment>
<dbReference type="AlphaFoldDB" id="X1CII0"/>